<organism evidence="1 2">
    <name type="scientific">Vararia minispora EC-137</name>
    <dbReference type="NCBI Taxonomy" id="1314806"/>
    <lineage>
        <taxon>Eukaryota</taxon>
        <taxon>Fungi</taxon>
        <taxon>Dikarya</taxon>
        <taxon>Basidiomycota</taxon>
        <taxon>Agaricomycotina</taxon>
        <taxon>Agaricomycetes</taxon>
        <taxon>Russulales</taxon>
        <taxon>Lachnocladiaceae</taxon>
        <taxon>Vararia</taxon>
    </lineage>
</organism>
<dbReference type="EMBL" id="MU273473">
    <property type="protein sequence ID" value="KAI0036275.1"/>
    <property type="molecule type" value="Genomic_DNA"/>
</dbReference>
<reference evidence="1" key="1">
    <citation type="submission" date="2021-02" db="EMBL/GenBank/DDBJ databases">
        <authorList>
            <consortium name="DOE Joint Genome Institute"/>
            <person name="Ahrendt S."/>
            <person name="Looney B.P."/>
            <person name="Miyauchi S."/>
            <person name="Morin E."/>
            <person name="Drula E."/>
            <person name="Courty P.E."/>
            <person name="Chicoki N."/>
            <person name="Fauchery L."/>
            <person name="Kohler A."/>
            <person name="Kuo A."/>
            <person name="Labutti K."/>
            <person name="Pangilinan J."/>
            <person name="Lipzen A."/>
            <person name="Riley R."/>
            <person name="Andreopoulos W."/>
            <person name="He G."/>
            <person name="Johnson J."/>
            <person name="Barry K.W."/>
            <person name="Grigoriev I.V."/>
            <person name="Nagy L."/>
            <person name="Hibbett D."/>
            <person name="Henrissat B."/>
            <person name="Matheny P.B."/>
            <person name="Labbe J."/>
            <person name="Martin F."/>
        </authorList>
    </citation>
    <scope>NUCLEOTIDE SEQUENCE</scope>
    <source>
        <strain evidence="1">EC-137</strain>
    </source>
</reference>
<proteinExistence type="predicted"/>
<dbReference type="Proteomes" id="UP000814128">
    <property type="component" value="Unassembled WGS sequence"/>
</dbReference>
<name>A0ACB8QXD0_9AGAM</name>
<sequence>MTTIPGLCAALLSLLWVSSAAAMVPKTSGPTIQLDAGRLTGTTSASGDINLFLGIPFAQPPVGDLRFRLPRENAPYFGTINATVFGPACLQQTSTVDIPQDINPIAAQVLASEGGASVKGGDSEDCLTVNVITPANAAPSSKLPVVFWIYGGGFEFGGTSLYNGTVIVERSLELHDPVVYVSVNYRVAAVGFPGGSEVREAGIGNLGLHDQRLGLRWVQKYISKFGGDPEKVTIWGESAGAISVASQMITNGGDTEGLFRAAFMQSGSPLPSGPIEDGQPYFDIFATVAGCAESLGSTAVFDCLRNVSTEVIRNATNATPGISSFESLSLAWVPREDGVFFKANPQQLVVQGSVAAVPFVTGNNDDEGTIFSLTNSNLTTDDEVEAYLAKFYIVGNNSTAAVKRVLELYPDDPAQGSPFDTGSANAITPQYKRIAAILGDIVFQAPRRFFQSSRAGLQTQFAFLNKRGKSNPVVGSFHGSDTTIIYGPSDLTDYLVRFVARLDPNGATGITWPAYTPAAPSLLTLLDGVTPLTLSNDTFRLEGMQAIVEAELAHPL</sequence>
<comment type="caution">
    <text evidence="1">The sequence shown here is derived from an EMBL/GenBank/DDBJ whole genome shotgun (WGS) entry which is preliminary data.</text>
</comment>
<keyword evidence="2" id="KW-1185">Reference proteome</keyword>
<evidence type="ECO:0000313" key="2">
    <source>
        <dbReference type="Proteomes" id="UP000814128"/>
    </source>
</evidence>
<accession>A0ACB8QXD0</accession>
<gene>
    <name evidence="1" type="ORF">K488DRAFT_41488</name>
</gene>
<protein>
    <submittedName>
        <fullName evidence="1">Carotenoid ester lipase</fullName>
    </submittedName>
</protein>
<reference evidence="1" key="2">
    <citation type="journal article" date="2022" name="New Phytol.">
        <title>Evolutionary transition to the ectomycorrhizal habit in the genomes of a hyperdiverse lineage of mushroom-forming fungi.</title>
        <authorList>
            <person name="Looney B."/>
            <person name="Miyauchi S."/>
            <person name="Morin E."/>
            <person name="Drula E."/>
            <person name="Courty P.E."/>
            <person name="Kohler A."/>
            <person name="Kuo A."/>
            <person name="LaButti K."/>
            <person name="Pangilinan J."/>
            <person name="Lipzen A."/>
            <person name="Riley R."/>
            <person name="Andreopoulos W."/>
            <person name="He G."/>
            <person name="Johnson J."/>
            <person name="Nolan M."/>
            <person name="Tritt A."/>
            <person name="Barry K.W."/>
            <person name="Grigoriev I.V."/>
            <person name="Nagy L.G."/>
            <person name="Hibbett D."/>
            <person name="Henrissat B."/>
            <person name="Matheny P.B."/>
            <person name="Labbe J."/>
            <person name="Martin F.M."/>
        </authorList>
    </citation>
    <scope>NUCLEOTIDE SEQUENCE</scope>
    <source>
        <strain evidence="1">EC-137</strain>
    </source>
</reference>
<evidence type="ECO:0000313" key="1">
    <source>
        <dbReference type="EMBL" id="KAI0036275.1"/>
    </source>
</evidence>